<feature type="transmembrane region" description="Helical" evidence="1">
    <location>
        <begin position="6"/>
        <end position="24"/>
    </location>
</feature>
<accession>A0A1I1IZG7</accession>
<evidence type="ECO:0000313" key="3">
    <source>
        <dbReference type="Proteomes" id="UP000199058"/>
    </source>
</evidence>
<dbReference type="AlphaFoldDB" id="A0A1I1IZG7"/>
<proteinExistence type="predicted"/>
<gene>
    <name evidence="2" type="ORF">SAMN05660443_2513</name>
</gene>
<keyword evidence="1" id="KW-0812">Transmembrane</keyword>
<keyword evidence="1" id="KW-1133">Transmembrane helix</keyword>
<evidence type="ECO:0000313" key="2">
    <source>
        <dbReference type="EMBL" id="SFC39778.1"/>
    </source>
</evidence>
<reference evidence="2 3" key="1">
    <citation type="submission" date="2016-10" db="EMBL/GenBank/DDBJ databases">
        <authorList>
            <person name="de Groot N.N."/>
        </authorList>
    </citation>
    <scope>NUCLEOTIDE SEQUENCE [LARGE SCALE GENOMIC DNA]</scope>
    <source>
        <strain evidence="2 3">DSM 18438</strain>
    </source>
</reference>
<dbReference type="Proteomes" id="UP000199058">
    <property type="component" value="Unassembled WGS sequence"/>
</dbReference>
<dbReference type="OrthoDB" id="8546874at2"/>
<dbReference type="RefSeq" id="WP_091964288.1">
    <property type="nucleotide sequence ID" value="NZ_FOLH01000005.1"/>
</dbReference>
<sequence>MDIFSLTVGFVVGAITGAAGHYLGEKYTDKRRSKELASAVDEEWADLEKRFPKVIAEMKENAKHTDFVSVRYFFVKSSRTTVSRSEPAFEYHTDVHSDLSAAIAHLEEIGYIVDVTPGNCPMYRMREQFVDKLRSN</sequence>
<protein>
    <submittedName>
        <fullName evidence="2">Uncharacterized protein</fullName>
    </submittedName>
</protein>
<dbReference type="STRING" id="1122252.SAMN05660443_2513"/>
<keyword evidence="3" id="KW-1185">Reference proteome</keyword>
<organism evidence="2 3">
    <name type="scientific">Marinospirillum celere</name>
    <dbReference type="NCBI Taxonomy" id="1122252"/>
    <lineage>
        <taxon>Bacteria</taxon>
        <taxon>Pseudomonadati</taxon>
        <taxon>Pseudomonadota</taxon>
        <taxon>Gammaproteobacteria</taxon>
        <taxon>Oceanospirillales</taxon>
        <taxon>Oceanospirillaceae</taxon>
        <taxon>Marinospirillum</taxon>
    </lineage>
</organism>
<keyword evidence="1" id="KW-0472">Membrane</keyword>
<name>A0A1I1IZG7_9GAMM</name>
<dbReference type="EMBL" id="FOLH01000005">
    <property type="protein sequence ID" value="SFC39778.1"/>
    <property type="molecule type" value="Genomic_DNA"/>
</dbReference>
<evidence type="ECO:0000256" key="1">
    <source>
        <dbReference type="SAM" id="Phobius"/>
    </source>
</evidence>